<dbReference type="OrthoDB" id="989221at2759"/>
<accession>A0A1E5WNF9</accession>
<feature type="region of interest" description="Disordered" evidence="1">
    <location>
        <begin position="1"/>
        <end position="27"/>
    </location>
</feature>
<dbReference type="GO" id="GO:0016705">
    <property type="term" value="F:oxidoreductase activity, acting on paired donors, with incorporation or reduction of molecular oxygen"/>
    <property type="evidence" value="ECO:0007669"/>
    <property type="project" value="InterPro"/>
</dbReference>
<reference evidence="2 3" key="1">
    <citation type="submission" date="2016-09" db="EMBL/GenBank/DDBJ databases">
        <title>The draft genome of Dichanthelium oligosanthes: A C3 panicoid grass species.</title>
        <authorList>
            <person name="Studer A.J."/>
            <person name="Schnable J.C."/>
            <person name="Brutnell T.P."/>
        </authorList>
    </citation>
    <scope>NUCLEOTIDE SEQUENCE [LARGE SCALE GENOMIC DNA]</scope>
    <source>
        <strain evidence="3">cv. Kellogg 1175</strain>
        <tissue evidence="2">Leaf</tissue>
    </source>
</reference>
<evidence type="ECO:0000313" key="2">
    <source>
        <dbReference type="EMBL" id="OEL38935.1"/>
    </source>
</evidence>
<dbReference type="EMBL" id="LWDX02000094">
    <property type="protein sequence ID" value="OEL38935.1"/>
    <property type="molecule type" value="Genomic_DNA"/>
</dbReference>
<proteinExistence type="predicted"/>
<protein>
    <submittedName>
        <fullName evidence="2">Uncharacterized protein</fullName>
    </submittedName>
</protein>
<sequence>MTLSPNGAAGMGIRLRRGARHGPVPPSHPTQLYLLSALPHRSLDALSKRHGPLMRVQFGSFPVAIASSIDMGQVLPQDPQLGVH</sequence>
<dbReference type="Proteomes" id="UP000095767">
    <property type="component" value="Unassembled WGS sequence"/>
</dbReference>
<name>A0A1E5WNF9_9POAL</name>
<dbReference type="GO" id="GO:0004497">
    <property type="term" value="F:monooxygenase activity"/>
    <property type="evidence" value="ECO:0007669"/>
    <property type="project" value="InterPro"/>
</dbReference>
<dbReference type="InterPro" id="IPR036396">
    <property type="entry name" value="Cyt_P450_sf"/>
</dbReference>
<dbReference type="SUPFAM" id="SSF48264">
    <property type="entry name" value="Cytochrome P450"/>
    <property type="match status" value="1"/>
</dbReference>
<dbReference type="AlphaFoldDB" id="A0A1E5WNF9"/>
<keyword evidence="3" id="KW-1185">Reference proteome</keyword>
<dbReference type="GO" id="GO:0020037">
    <property type="term" value="F:heme binding"/>
    <property type="evidence" value="ECO:0007669"/>
    <property type="project" value="InterPro"/>
</dbReference>
<evidence type="ECO:0000313" key="3">
    <source>
        <dbReference type="Proteomes" id="UP000095767"/>
    </source>
</evidence>
<organism evidence="2 3">
    <name type="scientific">Dichanthelium oligosanthes</name>
    <dbReference type="NCBI Taxonomy" id="888268"/>
    <lineage>
        <taxon>Eukaryota</taxon>
        <taxon>Viridiplantae</taxon>
        <taxon>Streptophyta</taxon>
        <taxon>Embryophyta</taxon>
        <taxon>Tracheophyta</taxon>
        <taxon>Spermatophyta</taxon>
        <taxon>Magnoliopsida</taxon>
        <taxon>Liliopsida</taxon>
        <taxon>Poales</taxon>
        <taxon>Poaceae</taxon>
        <taxon>PACMAD clade</taxon>
        <taxon>Panicoideae</taxon>
        <taxon>Panicodae</taxon>
        <taxon>Paniceae</taxon>
        <taxon>Dichantheliinae</taxon>
        <taxon>Dichanthelium</taxon>
    </lineage>
</organism>
<comment type="caution">
    <text evidence="2">The sequence shown here is derived from an EMBL/GenBank/DDBJ whole genome shotgun (WGS) entry which is preliminary data.</text>
</comment>
<dbReference type="STRING" id="888268.A0A1E5WNF9"/>
<dbReference type="GO" id="GO:0005506">
    <property type="term" value="F:iron ion binding"/>
    <property type="evidence" value="ECO:0007669"/>
    <property type="project" value="InterPro"/>
</dbReference>
<evidence type="ECO:0000256" key="1">
    <source>
        <dbReference type="SAM" id="MobiDB-lite"/>
    </source>
</evidence>
<gene>
    <name evidence="2" type="ORF">BAE44_0000045</name>
</gene>